<accession>A0P4T6</accession>
<evidence type="ECO:0000256" key="3">
    <source>
        <dbReference type="ARBA" id="ARBA00023239"/>
    </source>
</evidence>
<dbReference type="InterPro" id="IPR007440">
    <property type="entry name" value="Chorismate--pyruvate_lyase"/>
</dbReference>
<dbReference type="Proteomes" id="UP000054262">
    <property type="component" value="Unassembled WGS sequence"/>
</dbReference>
<name>A0P4T6_9PROT</name>
<evidence type="ECO:0000313" key="5">
    <source>
        <dbReference type="EMBL" id="EAV46546.1"/>
    </source>
</evidence>
<reference evidence="5 6" key="1">
    <citation type="submission" date="2006-11" db="EMBL/GenBank/DDBJ databases">
        <authorList>
            <person name="Giovannoni S."/>
            <person name="Vergin K."/>
            <person name="Ferriera S."/>
            <person name="Johnson J."/>
            <person name="Kravitz S."/>
            <person name="Beeson K."/>
            <person name="Sutton G."/>
            <person name="Rogers Y.-H."/>
            <person name="Friedman R."/>
            <person name="Frazier M."/>
            <person name="Venter J.C."/>
        </authorList>
    </citation>
    <scope>NUCLEOTIDE SEQUENCE [LARGE SCALE GENOMIC DNA]</scope>
    <source>
        <strain evidence="5 6">HTCC2181</strain>
    </source>
</reference>
<dbReference type="SUPFAM" id="SSF64288">
    <property type="entry name" value="Chorismate lyase-like"/>
    <property type="match status" value="1"/>
</dbReference>
<dbReference type="PANTHER" id="PTHR38683:SF1">
    <property type="entry name" value="CHORISMATE PYRUVATE-LYASE"/>
    <property type="match status" value="1"/>
</dbReference>
<dbReference type="PANTHER" id="PTHR38683">
    <property type="entry name" value="CHORISMATE PYRUVATE-LYASE"/>
    <property type="match status" value="1"/>
</dbReference>
<protein>
    <submittedName>
        <fullName evidence="5">Chorismate lyase</fullName>
    </submittedName>
</protein>
<dbReference type="GO" id="GO:0008813">
    <property type="term" value="F:chorismate lyase activity"/>
    <property type="evidence" value="ECO:0007669"/>
    <property type="project" value="InterPro"/>
</dbReference>
<evidence type="ECO:0000313" key="6">
    <source>
        <dbReference type="Proteomes" id="UP000054262"/>
    </source>
</evidence>
<evidence type="ECO:0000256" key="1">
    <source>
        <dbReference type="ARBA" id="ARBA00022490"/>
    </source>
</evidence>
<keyword evidence="1" id="KW-0963">Cytoplasm</keyword>
<keyword evidence="6" id="KW-1185">Reference proteome</keyword>
<keyword evidence="3 5" id="KW-0456">Lyase</keyword>
<dbReference type="GO" id="GO:0006744">
    <property type="term" value="P:ubiquinone biosynthetic process"/>
    <property type="evidence" value="ECO:0007669"/>
    <property type="project" value="UniProtKB-KW"/>
</dbReference>
<organism evidence="5 6">
    <name type="scientific">Methylophilales bacterium HTCC2181</name>
    <dbReference type="NCBI Taxonomy" id="383631"/>
    <lineage>
        <taxon>Bacteria</taxon>
        <taxon>Pseudomonadati</taxon>
        <taxon>Pseudomonadota</taxon>
        <taxon>Betaproteobacteria</taxon>
        <taxon>Nitrosomonadales</taxon>
        <taxon>OM43 clade</taxon>
    </lineage>
</organism>
<dbReference type="Gene3D" id="3.40.1410.10">
    <property type="entry name" value="Chorismate lyase-like"/>
    <property type="match status" value="1"/>
</dbReference>
<evidence type="ECO:0000256" key="4">
    <source>
        <dbReference type="ARBA" id="ARBA00023317"/>
    </source>
</evidence>
<sequence>MNWQKTYSALTNKPNIDYYNLGCWLKNRKSLTNHLKDIADLRIDLITSTNKNFLLSEKYHFKSFRPESLYLREVLIYANDLPVMYARTVLPYRYLRGHWSGIKKLRSSPLSEVVYERPSIKRSTFSYAIPTTTSIKKAISCNALRADIAIARQSSFTYKKESILLSEFFFKALNKFEY</sequence>
<dbReference type="InterPro" id="IPR028978">
    <property type="entry name" value="Chorismate_lyase_/UTRA_dom_sf"/>
</dbReference>
<proteinExistence type="predicted"/>
<dbReference type="Pfam" id="PF04345">
    <property type="entry name" value="Chor_lyase"/>
    <property type="match status" value="1"/>
</dbReference>
<dbReference type="EMBL" id="AAUX01000001">
    <property type="protein sequence ID" value="EAV46546.1"/>
    <property type="molecule type" value="Genomic_DNA"/>
</dbReference>
<dbReference type="GO" id="GO:0005829">
    <property type="term" value="C:cytosol"/>
    <property type="evidence" value="ECO:0007669"/>
    <property type="project" value="TreeGrafter"/>
</dbReference>
<keyword evidence="2" id="KW-0831">Ubiquinone biosynthesis</keyword>
<dbReference type="AlphaFoldDB" id="A0P4T6"/>
<comment type="caution">
    <text evidence="5">The sequence shown here is derived from an EMBL/GenBank/DDBJ whole genome shotgun (WGS) entry which is preliminary data.</text>
</comment>
<gene>
    <name evidence="5" type="ORF">MB2181_00695</name>
</gene>
<evidence type="ECO:0000256" key="2">
    <source>
        <dbReference type="ARBA" id="ARBA00022688"/>
    </source>
</evidence>
<keyword evidence="4" id="KW-0670">Pyruvate</keyword>